<dbReference type="EMBL" id="CAJVPP010003868">
    <property type="protein sequence ID" value="CAG8639050.1"/>
    <property type="molecule type" value="Genomic_DNA"/>
</dbReference>
<evidence type="ECO:0000313" key="14">
    <source>
        <dbReference type="Proteomes" id="UP000789375"/>
    </source>
</evidence>
<dbReference type="InterPro" id="IPR023395">
    <property type="entry name" value="MCP_dom_sf"/>
</dbReference>
<feature type="compositionally biased region" description="Polar residues" evidence="12">
    <location>
        <begin position="1"/>
        <end position="27"/>
    </location>
</feature>
<keyword evidence="9 10" id="KW-0472">Membrane</keyword>
<feature type="repeat" description="Solcar" evidence="10">
    <location>
        <begin position="257"/>
        <end position="344"/>
    </location>
</feature>
<dbReference type="Gene3D" id="1.50.40.10">
    <property type="entry name" value="Mitochondrial carrier domain"/>
    <property type="match status" value="1"/>
</dbReference>
<dbReference type="PRINTS" id="PR00926">
    <property type="entry name" value="MITOCARRIER"/>
</dbReference>
<feature type="region of interest" description="Disordered" evidence="12">
    <location>
        <begin position="1"/>
        <end position="34"/>
    </location>
</feature>
<evidence type="ECO:0000256" key="2">
    <source>
        <dbReference type="ARBA" id="ARBA00006375"/>
    </source>
</evidence>
<evidence type="ECO:0000256" key="7">
    <source>
        <dbReference type="ARBA" id="ARBA00022989"/>
    </source>
</evidence>
<dbReference type="AlphaFoldDB" id="A0A9N9DG54"/>
<keyword evidence="4 10" id="KW-0812">Transmembrane</keyword>
<evidence type="ECO:0000313" key="13">
    <source>
        <dbReference type="EMBL" id="CAG8639050.1"/>
    </source>
</evidence>
<sequence>MSPSKSLNSNARTPSLSLQKKATSLSSAPPLKTLPPQPNISQLENFALSALAPSMAVVFTLPFDTVKVRMQLQGEVKFMKDITGKPIRVVSDKVYKGSFDCLWKTFKYEGFRGLEKGLAPSILKESSKNVFRLGLYDPILSVIHPKDDSTSSSSAPAWKRMLAGGICGALGAVSANPFELVKTRLQSTAAGAIAVGNQYGYTSVFSALRHIVSNEGGVSGLYRGSIISVHRGILGSAANLSSYTMLKDYALREGYPEGVPLDMGCSLLSAFVSVVFMNPLDVVRTRLYNTSSSLEARQSILFTLKTIIKNEGWRSLYRGFGTHFMRIGPHFCLTFVFLEQLKRGVKQFKLEEYQRRLHKEEIFLKTSELKI</sequence>
<protein>
    <submittedName>
        <fullName evidence="13">12560_t:CDS:1</fullName>
    </submittedName>
</protein>
<gene>
    <name evidence="13" type="ORF">FMOSSE_LOCUS10889</name>
</gene>
<dbReference type="PANTHER" id="PTHR45928">
    <property type="entry name" value="RE38146P"/>
    <property type="match status" value="1"/>
</dbReference>
<feature type="repeat" description="Solcar" evidence="10">
    <location>
        <begin position="40"/>
        <end position="142"/>
    </location>
</feature>
<keyword evidence="6" id="KW-0999">Mitochondrion inner membrane</keyword>
<name>A0A9N9DG54_FUNMO</name>
<comment type="similarity">
    <text evidence="2 11">Belongs to the mitochondrial carrier (TC 2.A.29) family.</text>
</comment>
<evidence type="ECO:0000256" key="3">
    <source>
        <dbReference type="ARBA" id="ARBA00022448"/>
    </source>
</evidence>
<evidence type="ECO:0000256" key="5">
    <source>
        <dbReference type="ARBA" id="ARBA00022737"/>
    </source>
</evidence>
<feature type="repeat" description="Solcar" evidence="10">
    <location>
        <begin position="155"/>
        <end position="249"/>
    </location>
</feature>
<evidence type="ECO:0000256" key="12">
    <source>
        <dbReference type="SAM" id="MobiDB-lite"/>
    </source>
</evidence>
<keyword evidence="5" id="KW-0677">Repeat</keyword>
<comment type="caution">
    <text evidence="13">The sequence shown here is derived from an EMBL/GenBank/DDBJ whole genome shotgun (WGS) entry which is preliminary data.</text>
</comment>
<keyword evidence="3 11" id="KW-0813">Transport</keyword>
<dbReference type="InterPro" id="IPR018108">
    <property type="entry name" value="MCP_transmembrane"/>
</dbReference>
<dbReference type="Pfam" id="PF00153">
    <property type="entry name" value="Mito_carr"/>
    <property type="match status" value="3"/>
</dbReference>
<dbReference type="InterPro" id="IPR002067">
    <property type="entry name" value="MCP"/>
</dbReference>
<evidence type="ECO:0000256" key="9">
    <source>
        <dbReference type="ARBA" id="ARBA00023136"/>
    </source>
</evidence>
<keyword evidence="7" id="KW-1133">Transmembrane helix</keyword>
<organism evidence="13 14">
    <name type="scientific">Funneliformis mosseae</name>
    <name type="common">Endomycorrhizal fungus</name>
    <name type="synonym">Glomus mosseae</name>
    <dbReference type="NCBI Taxonomy" id="27381"/>
    <lineage>
        <taxon>Eukaryota</taxon>
        <taxon>Fungi</taxon>
        <taxon>Fungi incertae sedis</taxon>
        <taxon>Mucoromycota</taxon>
        <taxon>Glomeromycotina</taxon>
        <taxon>Glomeromycetes</taxon>
        <taxon>Glomerales</taxon>
        <taxon>Glomeraceae</taxon>
        <taxon>Funneliformis</taxon>
    </lineage>
</organism>
<dbReference type="PANTHER" id="PTHR45928:SF1">
    <property type="entry name" value="RE38146P"/>
    <property type="match status" value="1"/>
</dbReference>
<evidence type="ECO:0000256" key="1">
    <source>
        <dbReference type="ARBA" id="ARBA00004448"/>
    </source>
</evidence>
<reference evidence="13" key="1">
    <citation type="submission" date="2021-06" db="EMBL/GenBank/DDBJ databases">
        <authorList>
            <person name="Kallberg Y."/>
            <person name="Tangrot J."/>
            <person name="Rosling A."/>
        </authorList>
    </citation>
    <scope>NUCLEOTIDE SEQUENCE</scope>
    <source>
        <strain evidence="13">87-6 pot B 2015</strain>
    </source>
</reference>
<keyword evidence="14" id="KW-1185">Reference proteome</keyword>
<evidence type="ECO:0000256" key="10">
    <source>
        <dbReference type="PROSITE-ProRule" id="PRU00282"/>
    </source>
</evidence>
<comment type="subcellular location">
    <subcellularLocation>
        <location evidence="1">Mitochondrion inner membrane</location>
        <topology evidence="1">Multi-pass membrane protein</topology>
    </subcellularLocation>
</comment>
<dbReference type="GO" id="GO:0055085">
    <property type="term" value="P:transmembrane transport"/>
    <property type="evidence" value="ECO:0007669"/>
    <property type="project" value="InterPro"/>
</dbReference>
<dbReference type="PROSITE" id="PS50920">
    <property type="entry name" value="SOLCAR"/>
    <property type="match status" value="3"/>
</dbReference>
<evidence type="ECO:0000256" key="8">
    <source>
        <dbReference type="ARBA" id="ARBA00023128"/>
    </source>
</evidence>
<evidence type="ECO:0000256" key="11">
    <source>
        <dbReference type="RuleBase" id="RU000488"/>
    </source>
</evidence>
<dbReference type="Proteomes" id="UP000789375">
    <property type="component" value="Unassembled WGS sequence"/>
</dbReference>
<evidence type="ECO:0000256" key="4">
    <source>
        <dbReference type="ARBA" id="ARBA00022692"/>
    </source>
</evidence>
<dbReference type="GO" id="GO:0005743">
    <property type="term" value="C:mitochondrial inner membrane"/>
    <property type="evidence" value="ECO:0007669"/>
    <property type="project" value="UniProtKB-SubCell"/>
</dbReference>
<evidence type="ECO:0000256" key="6">
    <source>
        <dbReference type="ARBA" id="ARBA00022792"/>
    </source>
</evidence>
<dbReference type="InterPro" id="IPR051508">
    <property type="entry name" value="Mito_Carrier_Antiporter"/>
</dbReference>
<keyword evidence="8" id="KW-0496">Mitochondrion</keyword>
<dbReference type="SUPFAM" id="SSF103506">
    <property type="entry name" value="Mitochondrial carrier"/>
    <property type="match status" value="1"/>
</dbReference>
<accession>A0A9N9DG54</accession>
<proteinExistence type="inferred from homology"/>